<evidence type="ECO:0000313" key="2">
    <source>
        <dbReference type="EMBL" id="KFM70341.1"/>
    </source>
</evidence>
<reference evidence="2 3" key="1">
    <citation type="submission" date="2013-11" db="EMBL/GenBank/DDBJ databases">
        <title>Genome sequencing of Stegodyphus mimosarum.</title>
        <authorList>
            <person name="Bechsgaard J."/>
        </authorList>
    </citation>
    <scope>NUCLEOTIDE SEQUENCE [LARGE SCALE GENOMIC DNA]</scope>
</reference>
<dbReference type="EMBL" id="KK117390">
    <property type="protein sequence ID" value="KFM70341.1"/>
    <property type="molecule type" value="Genomic_DNA"/>
</dbReference>
<proteinExistence type="predicted"/>
<evidence type="ECO:0000313" key="3">
    <source>
        <dbReference type="Proteomes" id="UP000054359"/>
    </source>
</evidence>
<dbReference type="OrthoDB" id="2423701at2759"/>
<feature type="non-terminal residue" evidence="2">
    <location>
        <position position="63"/>
    </location>
</feature>
<name>A0A087TZ02_STEMI</name>
<protein>
    <submittedName>
        <fullName evidence="2">Uncharacterized protein</fullName>
    </submittedName>
</protein>
<dbReference type="Proteomes" id="UP000054359">
    <property type="component" value="Unassembled WGS sequence"/>
</dbReference>
<keyword evidence="3" id="KW-1185">Reference proteome</keyword>
<dbReference type="AlphaFoldDB" id="A0A087TZ02"/>
<sequence>MAKISFSKAIHLNPSEKELWEDDLKWTLTLLERKSKLDSQNTEREAKDVSSSSITYDEEGYIT</sequence>
<accession>A0A087TZ02</accession>
<organism evidence="2 3">
    <name type="scientific">Stegodyphus mimosarum</name>
    <name type="common">African social velvet spider</name>
    <dbReference type="NCBI Taxonomy" id="407821"/>
    <lineage>
        <taxon>Eukaryota</taxon>
        <taxon>Metazoa</taxon>
        <taxon>Ecdysozoa</taxon>
        <taxon>Arthropoda</taxon>
        <taxon>Chelicerata</taxon>
        <taxon>Arachnida</taxon>
        <taxon>Araneae</taxon>
        <taxon>Araneomorphae</taxon>
        <taxon>Entelegynae</taxon>
        <taxon>Eresoidea</taxon>
        <taxon>Eresidae</taxon>
        <taxon>Stegodyphus</taxon>
    </lineage>
</organism>
<feature type="compositionally biased region" description="Basic and acidic residues" evidence="1">
    <location>
        <begin position="36"/>
        <end position="48"/>
    </location>
</feature>
<evidence type="ECO:0000256" key="1">
    <source>
        <dbReference type="SAM" id="MobiDB-lite"/>
    </source>
</evidence>
<gene>
    <name evidence="2" type="ORF">X975_19481</name>
</gene>
<feature type="region of interest" description="Disordered" evidence="1">
    <location>
        <begin position="36"/>
        <end position="63"/>
    </location>
</feature>